<comment type="caution">
    <text evidence="2">The sequence shown here is derived from an EMBL/GenBank/DDBJ whole genome shotgun (WGS) entry which is preliminary data.</text>
</comment>
<name>A0A392QHX4_9FABA</name>
<sequence>NLMNTEYQKVFVRGECVNFSPTIINKFLESSEEPQPDLEVTDRDVCKEITTNQVKVWPKKKKKISAGKLSVKYAILNKIGAVNWVPIKHTSDIATGLGRFIFTVGTKTKFDFGTYIFEQTVKHAKSLAVKMSIAFPSLLCSIILDQHPSIRTVSDVPKKRESPLTLHYKLFGEHHVPDIVGTSSKSGPAP</sequence>
<accession>A0A392QHX4</accession>
<evidence type="ECO:0000313" key="2">
    <source>
        <dbReference type="EMBL" id="MCI23993.1"/>
    </source>
</evidence>
<dbReference type="InterPro" id="IPR046796">
    <property type="entry name" value="Transposase_32_dom"/>
</dbReference>
<organism evidence="2 3">
    <name type="scientific">Trifolium medium</name>
    <dbReference type="NCBI Taxonomy" id="97028"/>
    <lineage>
        <taxon>Eukaryota</taxon>
        <taxon>Viridiplantae</taxon>
        <taxon>Streptophyta</taxon>
        <taxon>Embryophyta</taxon>
        <taxon>Tracheophyta</taxon>
        <taxon>Spermatophyta</taxon>
        <taxon>Magnoliopsida</taxon>
        <taxon>eudicotyledons</taxon>
        <taxon>Gunneridae</taxon>
        <taxon>Pentapetalae</taxon>
        <taxon>rosids</taxon>
        <taxon>fabids</taxon>
        <taxon>Fabales</taxon>
        <taxon>Fabaceae</taxon>
        <taxon>Papilionoideae</taxon>
        <taxon>50 kb inversion clade</taxon>
        <taxon>NPAAA clade</taxon>
        <taxon>Hologalegina</taxon>
        <taxon>IRL clade</taxon>
        <taxon>Trifolieae</taxon>
        <taxon>Trifolium</taxon>
    </lineage>
</organism>
<evidence type="ECO:0000259" key="1">
    <source>
        <dbReference type="Pfam" id="PF20167"/>
    </source>
</evidence>
<dbReference type="EMBL" id="LXQA010139021">
    <property type="protein sequence ID" value="MCI23993.1"/>
    <property type="molecule type" value="Genomic_DNA"/>
</dbReference>
<keyword evidence="3" id="KW-1185">Reference proteome</keyword>
<feature type="domain" description="Putative plant transposon protein" evidence="1">
    <location>
        <begin position="5"/>
        <end position="140"/>
    </location>
</feature>
<proteinExistence type="predicted"/>
<reference evidence="2 3" key="1">
    <citation type="journal article" date="2018" name="Front. Plant Sci.">
        <title>Red Clover (Trifolium pratense) and Zigzag Clover (T. medium) - A Picture of Genomic Similarities and Differences.</title>
        <authorList>
            <person name="Dluhosova J."/>
            <person name="Istvanek J."/>
            <person name="Nedelnik J."/>
            <person name="Repkova J."/>
        </authorList>
    </citation>
    <scope>NUCLEOTIDE SEQUENCE [LARGE SCALE GENOMIC DNA]</scope>
    <source>
        <strain evidence="3">cv. 10/8</strain>
        <tissue evidence="2">Leaf</tissue>
    </source>
</reference>
<dbReference type="Pfam" id="PF20167">
    <property type="entry name" value="Transposase_32"/>
    <property type="match status" value="1"/>
</dbReference>
<feature type="non-terminal residue" evidence="2">
    <location>
        <position position="1"/>
    </location>
</feature>
<evidence type="ECO:0000313" key="3">
    <source>
        <dbReference type="Proteomes" id="UP000265520"/>
    </source>
</evidence>
<dbReference type="AlphaFoldDB" id="A0A392QHX4"/>
<feature type="non-terminal residue" evidence="2">
    <location>
        <position position="190"/>
    </location>
</feature>
<dbReference type="Proteomes" id="UP000265520">
    <property type="component" value="Unassembled WGS sequence"/>
</dbReference>
<protein>
    <submittedName>
        <fullName evidence="2">Envelope-like protein</fullName>
    </submittedName>
</protein>